<dbReference type="EC" id="2.6.1.52" evidence="4"/>
<evidence type="ECO:0000256" key="4">
    <source>
        <dbReference type="ARBA" id="ARBA00013030"/>
    </source>
</evidence>
<dbReference type="PANTHER" id="PTHR21152">
    <property type="entry name" value="AMINOTRANSFERASE CLASS V"/>
    <property type="match status" value="1"/>
</dbReference>
<name>A0A323UDP8_RHOPL</name>
<evidence type="ECO:0000256" key="9">
    <source>
        <dbReference type="ARBA" id="ARBA00022898"/>
    </source>
</evidence>
<dbReference type="NCBIfam" id="TIGR01365">
    <property type="entry name" value="serC_2"/>
    <property type="match status" value="1"/>
</dbReference>
<dbReference type="PIRSF" id="PIRSF000525">
    <property type="entry name" value="SerC"/>
    <property type="match status" value="1"/>
</dbReference>
<evidence type="ECO:0000256" key="3">
    <source>
        <dbReference type="ARBA" id="ARBA00006904"/>
    </source>
</evidence>
<accession>A0A323UDP8</accession>
<dbReference type="GO" id="GO:0004648">
    <property type="term" value="F:O-phospho-L-serine:2-oxoglutarate aminotransferase activity"/>
    <property type="evidence" value="ECO:0007669"/>
    <property type="project" value="UniProtKB-EC"/>
</dbReference>
<comment type="pathway">
    <text evidence="2">Amino-acid biosynthesis; L-serine biosynthesis; L-serine from 3-phospho-D-glycerate: step 2/3.</text>
</comment>
<protein>
    <recommendedName>
        <fullName evidence="4">phosphoserine transaminase</fullName>
        <ecNumber evidence="4">2.6.1.52</ecNumber>
    </recommendedName>
</protein>
<evidence type="ECO:0000313" key="14">
    <source>
        <dbReference type="Proteomes" id="UP000248134"/>
    </source>
</evidence>
<dbReference type="Gene3D" id="3.90.1150.10">
    <property type="entry name" value="Aspartate Aminotransferase, domain 1"/>
    <property type="match status" value="1"/>
</dbReference>
<keyword evidence="10" id="KW-0718">Serine biosynthesis</keyword>
<dbReference type="NCBIfam" id="NF002841">
    <property type="entry name" value="PRK03080.1-2"/>
    <property type="match status" value="1"/>
</dbReference>
<evidence type="ECO:0000256" key="12">
    <source>
        <dbReference type="SAM" id="MobiDB-lite"/>
    </source>
</evidence>
<dbReference type="InterPro" id="IPR015422">
    <property type="entry name" value="PyrdxlP-dep_Trfase_small"/>
</dbReference>
<sequence>MTVAKPASRPNAPQFSSGPCAKRPGWTPENLKDAPLGRSHRAKVGKAKLKLAIDLTRDVLEVPADYKIGIVPASDTGAVEMALWSLLGPRPVTTLAWESFGDGWVGDVTKELKLPNVTKLKAGYGEIPDLSKVDCNTDVVFTWNGTTSGVRVPNADWIKADREGLTICDATSAAFAQPLDWAKLDVVTFSWQKALGGEAAHGMLILSPRAVARLESYTPTWPMPKIFRLTKGGKLIEGIFQGETINTPSMLCVEDYLDALNWAKSVGGLKGLIARADANTKVITDWAAKTPWVDFLAKDPAIRSNTSVCLKVVDPAIAALPADAQADFAKKLVAVVEKEGAGYDLGAYRDAPPGLRIWCGATVEAADVAALTQWLDYAFETTKAGLAQAA</sequence>
<dbReference type="InterPro" id="IPR015424">
    <property type="entry name" value="PyrdxlP-dep_Trfase"/>
</dbReference>
<dbReference type="GO" id="GO:0004760">
    <property type="term" value="F:L-serine-pyruvate transaminase activity"/>
    <property type="evidence" value="ECO:0007669"/>
    <property type="project" value="TreeGrafter"/>
</dbReference>
<keyword evidence="9" id="KW-0663">Pyridoxal phosphate</keyword>
<feature type="region of interest" description="Disordered" evidence="12">
    <location>
        <begin position="1"/>
        <end position="38"/>
    </location>
</feature>
<evidence type="ECO:0000256" key="7">
    <source>
        <dbReference type="ARBA" id="ARBA00022605"/>
    </source>
</evidence>
<keyword evidence="5" id="KW-0963">Cytoplasm</keyword>
<gene>
    <name evidence="13" type="ORF">DNX69_23725</name>
</gene>
<keyword evidence="7" id="KW-0028">Amino-acid biosynthesis</keyword>
<reference evidence="13 14" key="1">
    <citation type="submission" date="2018-06" db="EMBL/GenBank/DDBJ databases">
        <title>Draft Whole-Genome Sequence of the purple photosynthetic bacterium Rhodospeudomonas palustris XCP.</title>
        <authorList>
            <person name="Rayyan A."/>
            <person name="Meyer T.E."/>
            <person name="Kyndt J.A."/>
        </authorList>
    </citation>
    <scope>NUCLEOTIDE SEQUENCE [LARGE SCALE GENOMIC DNA]</scope>
    <source>
        <strain evidence="13 14">XCP</strain>
    </source>
</reference>
<dbReference type="CDD" id="cd01494">
    <property type="entry name" value="AAT_I"/>
    <property type="match status" value="1"/>
</dbReference>
<dbReference type="SUPFAM" id="SSF53383">
    <property type="entry name" value="PLP-dependent transferases"/>
    <property type="match status" value="1"/>
</dbReference>
<keyword evidence="6" id="KW-0032">Aminotransferase</keyword>
<keyword evidence="8" id="KW-0808">Transferase</keyword>
<evidence type="ECO:0000256" key="11">
    <source>
        <dbReference type="ARBA" id="ARBA00049007"/>
    </source>
</evidence>
<evidence type="ECO:0000256" key="6">
    <source>
        <dbReference type="ARBA" id="ARBA00022576"/>
    </source>
</evidence>
<evidence type="ECO:0000313" key="13">
    <source>
        <dbReference type="EMBL" id="PZA09550.1"/>
    </source>
</evidence>
<dbReference type="GO" id="GO:0006564">
    <property type="term" value="P:L-serine biosynthetic process"/>
    <property type="evidence" value="ECO:0007669"/>
    <property type="project" value="UniProtKB-KW"/>
</dbReference>
<organism evidence="13 14">
    <name type="scientific">Rhodopseudomonas palustris</name>
    <dbReference type="NCBI Taxonomy" id="1076"/>
    <lineage>
        <taxon>Bacteria</taxon>
        <taxon>Pseudomonadati</taxon>
        <taxon>Pseudomonadota</taxon>
        <taxon>Alphaproteobacteria</taxon>
        <taxon>Hyphomicrobiales</taxon>
        <taxon>Nitrobacteraceae</taxon>
        <taxon>Rhodopseudomonas</taxon>
    </lineage>
</organism>
<dbReference type="InterPro" id="IPR015421">
    <property type="entry name" value="PyrdxlP-dep_Trfase_major"/>
</dbReference>
<evidence type="ECO:0000256" key="10">
    <source>
        <dbReference type="ARBA" id="ARBA00023299"/>
    </source>
</evidence>
<dbReference type="GO" id="GO:0008453">
    <property type="term" value="F:alanine-glyoxylate transaminase activity"/>
    <property type="evidence" value="ECO:0007669"/>
    <property type="project" value="TreeGrafter"/>
</dbReference>
<dbReference type="OrthoDB" id="9772439at2"/>
<evidence type="ECO:0000256" key="8">
    <source>
        <dbReference type="ARBA" id="ARBA00022679"/>
    </source>
</evidence>
<dbReference type="PANTHER" id="PTHR21152:SF40">
    <property type="entry name" value="ALANINE--GLYOXYLATE AMINOTRANSFERASE"/>
    <property type="match status" value="1"/>
</dbReference>
<evidence type="ECO:0000256" key="2">
    <source>
        <dbReference type="ARBA" id="ARBA00005099"/>
    </source>
</evidence>
<evidence type="ECO:0000256" key="5">
    <source>
        <dbReference type="ARBA" id="ARBA00022490"/>
    </source>
</evidence>
<comment type="catalytic activity">
    <reaction evidence="11">
        <text>O-phospho-L-serine + 2-oxoglutarate = 3-phosphooxypyruvate + L-glutamate</text>
        <dbReference type="Rhea" id="RHEA:14329"/>
        <dbReference type="ChEBI" id="CHEBI:16810"/>
        <dbReference type="ChEBI" id="CHEBI:18110"/>
        <dbReference type="ChEBI" id="CHEBI:29985"/>
        <dbReference type="ChEBI" id="CHEBI:57524"/>
        <dbReference type="EC" id="2.6.1.52"/>
    </reaction>
</comment>
<dbReference type="AlphaFoldDB" id="A0A323UDP8"/>
<comment type="similarity">
    <text evidence="3">Belongs to the class-V pyridoxal-phosphate-dependent aminotransferase family. SerC subfamily.</text>
</comment>
<dbReference type="Gene3D" id="3.40.640.10">
    <property type="entry name" value="Type I PLP-dependent aspartate aminotransferase-like (Major domain)"/>
    <property type="match status" value="1"/>
</dbReference>
<dbReference type="InterPro" id="IPR006271">
    <property type="entry name" value="Pser_aminoTfrase_methanosarc"/>
</dbReference>
<evidence type="ECO:0000256" key="1">
    <source>
        <dbReference type="ARBA" id="ARBA00001933"/>
    </source>
</evidence>
<proteinExistence type="inferred from homology"/>
<dbReference type="GO" id="GO:0019265">
    <property type="term" value="P:glycine biosynthetic process, by transamination of glyoxylate"/>
    <property type="evidence" value="ECO:0007669"/>
    <property type="project" value="TreeGrafter"/>
</dbReference>
<dbReference type="InterPro" id="IPR022278">
    <property type="entry name" value="Pser_aminoTfrase"/>
</dbReference>
<dbReference type="RefSeq" id="WP_110788460.1">
    <property type="nucleotide sequence ID" value="NZ_QKQS01000033.1"/>
</dbReference>
<dbReference type="EMBL" id="QKQS01000033">
    <property type="protein sequence ID" value="PZA09550.1"/>
    <property type="molecule type" value="Genomic_DNA"/>
</dbReference>
<dbReference type="UniPathway" id="UPA00135">
    <property type="reaction ID" value="UER00197"/>
</dbReference>
<comment type="caution">
    <text evidence="13">The sequence shown here is derived from an EMBL/GenBank/DDBJ whole genome shotgun (WGS) entry which is preliminary data.</text>
</comment>
<comment type="cofactor">
    <cofactor evidence="1">
        <name>pyridoxal 5'-phosphate</name>
        <dbReference type="ChEBI" id="CHEBI:597326"/>
    </cofactor>
</comment>
<dbReference type="Proteomes" id="UP000248134">
    <property type="component" value="Unassembled WGS sequence"/>
</dbReference>